<name>T1AWA1_9ZZZZ</name>
<reference evidence="1" key="2">
    <citation type="journal article" date="2014" name="ISME J.">
        <title>Microbial stratification in low pH oxic and suboxic macroscopic growths along an acid mine drainage.</title>
        <authorList>
            <person name="Mendez-Garcia C."/>
            <person name="Mesa V."/>
            <person name="Sprenger R.R."/>
            <person name="Richter M."/>
            <person name="Diez M.S."/>
            <person name="Solano J."/>
            <person name="Bargiela R."/>
            <person name="Golyshina O.V."/>
            <person name="Manteca A."/>
            <person name="Ramos J.L."/>
            <person name="Gallego J.R."/>
            <person name="Llorente I."/>
            <person name="Martins Dos Santos V.A."/>
            <person name="Jensen O.N."/>
            <person name="Pelaez A.I."/>
            <person name="Sanchez J."/>
            <person name="Ferrer M."/>
        </authorList>
    </citation>
    <scope>NUCLEOTIDE SEQUENCE</scope>
</reference>
<dbReference type="AlphaFoldDB" id="T1AWA1"/>
<gene>
    <name evidence="1" type="ORF">B1A_09601</name>
</gene>
<accession>T1AWA1</accession>
<evidence type="ECO:0000313" key="1">
    <source>
        <dbReference type="EMBL" id="EQD61747.1"/>
    </source>
</evidence>
<feature type="non-terminal residue" evidence="1">
    <location>
        <position position="122"/>
    </location>
</feature>
<dbReference type="EMBL" id="AUZX01006849">
    <property type="protein sequence ID" value="EQD61747.1"/>
    <property type="molecule type" value="Genomic_DNA"/>
</dbReference>
<organism evidence="1">
    <name type="scientific">mine drainage metagenome</name>
    <dbReference type="NCBI Taxonomy" id="410659"/>
    <lineage>
        <taxon>unclassified sequences</taxon>
        <taxon>metagenomes</taxon>
        <taxon>ecological metagenomes</taxon>
    </lineage>
</organism>
<proteinExistence type="predicted"/>
<protein>
    <submittedName>
        <fullName evidence="1">Phage integrase family protein</fullName>
    </submittedName>
</protein>
<reference evidence="1" key="1">
    <citation type="submission" date="2013-08" db="EMBL/GenBank/DDBJ databases">
        <authorList>
            <person name="Mendez C."/>
            <person name="Richter M."/>
            <person name="Ferrer M."/>
            <person name="Sanchez J."/>
        </authorList>
    </citation>
    <scope>NUCLEOTIDE SEQUENCE</scope>
</reference>
<sequence length="122" mass="13239">MRKPKSKVLKVRVVGPLAPFAAAFKAELEAVGYTPLTTVNEMRMVGNLSRWLEREALTASDLNWESIEEFLHARRVAGYVSPPSRLALGSLLGVLIAAGMVQPAEPAGPTSETEALFVSFRT</sequence>
<comment type="caution">
    <text evidence="1">The sequence shown here is derived from an EMBL/GenBank/DDBJ whole genome shotgun (WGS) entry which is preliminary data.</text>
</comment>